<accession>A0ABT4TLD1</accession>
<proteinExistence type="predicted"/>
<sequence length="270" mass="28828">MDVQADLTRIDAADVLELRVGDAEGGALALRRHGRSGAGLLPVERVVRSGASLKAPLDGLPLDDGEWDVLWVDGDGRAAPVDTTDTGVHLSDRAAYLRRPRRRELRAVRDAEGRLLLRATTVEPYAEVDWVEPPSPGGDTVAVRGVLAYAPDPGGDGAPTVIARQRSLDGVVEAPADLDGRAFSCALPLEPMALLFRPERPHNEWDLWLRLPGGAELRLAAHADDIADKKNKIVYPATVLEPAGAPVRVRPYFTAKNELSLLAVSAGGAA</sequence>
<evidence type="ECO:0000313" key="1">
    <source>
        <dbReference type="EMBL" id="MDA2805493.1"/>
    </source>
</evidence>
<name>A0ABT4TLD1_9ACTN</name>
<dbReference type="EMBL" id="JAQFWP010000021">
    <property type="protein sequence ID" value="MDA2805493.1"/>
    <property type="molecule type" value="Genomic_DNA"/>
</dbReference>
<keyword evidence="2" id="KW-1185">Reference proteome</keyword>
<organism evidence="1 2">
    <name type="scientific">Nocardiopsis suaedae</name>
    <dbReference type="NCBI Taxonomy" id="3018444"/>
    <lineage>
        <taxon>Bacteria</taxon>
        <taxon>Bacillati</taxon>
        <taxon>Actinomycetota</taxon>
        <taxon>Actinomycetes</taxon>
        <taxon>Streptosporangiales</taxon>
        <taxon>Nocardiopsidaceae</taxon>
        <taxon>Nocardiopsis</taxon>
    </lineage>
</organism>
<reference evidence="1" key="1">
    <citation type="submission" date="2023-01" db="EMBL/GenBank/DDBJ databases">
        <title>Draft genome sequence of Nocardiopsis sp. LSu2-4 isolated from halophytes.</title>
        <authorList>
            <person name="Duangmal K."/>
            <person name="Chantavorakit T."/>
        </authorList>
    </citation>
    <scope>NUCLEOTIDE SEQUENCE</scope>
    <source>
        <strain evidence="1">LSu2-4</strain>
    </source>
</reference>
<evidence type="ECO:0000313" key="2">
    <source>
        <dbReference type="Proteomes" id="UP001165685"/>
    </source>
</evidence>
<comment type="caution">
    <text evidence="1">The sequence shown here is derived from an EMBL/GenBank/DDBJ whole genome shotgun (WGS) entry which is preliminary data.</text>
</comment>
<dbReference type="RefSeq" id="WP_270678142.1">
    <property type="nucleotide sequence ID" value="NZ_JAQFWP010000021.1"/>
</dbReference>
<dbReference type="Proteomes" id="UP001165685">
    <property type="component" value="Unassembled WGS sequence"/>
</dbReference>
<gene>
    <name evidence="1" type="ORF">O4U47_13305</name>
</gene>
<protein>
    <submittedName>
        <fullName evidence="1">Uncharacterized protein</fullName>
    </submittedName>
</protein>